<evidence type="ECO:0000313" key="9">
    <source>
        <dbReference type="Proteomes" id="UP000516117"/>
    </source>
</evidence>
<protein>
    <submittedName>
        <fullName evidence="8">Iron-siderophore ABC transporter substrate-binding protein</fullName>
    </submittedName>
</protein>
<dbReference type="PROSITE" id="PS51257">
    <property type="entry name" value="PROKAR_LIPOPROTEIN"/>
    <property type="match status" value="1"/>
</dbReference>
<evidence type="ECO:0000256" key="1">
    <source>
        <dbReference type="ARBA" id="ARBA00004196"/>
    </source>
</evidence>
<dbReference type="PANTHER" id="PTHR30532">
    <property type="entry name" value="IRON III DICITRATE-BINDING PERIPLASMIC PROTEIN"/>
    <property type="match status" value="1"/>
</dbReference>
<keyword evidence="3" id="KW-0813">Transport</keyword>
<dbReference type="PANTHER" id="PTHR30532:SF24">
    <property type="entry name" value="FERRIC ENTEROBACTIN-BINDING PERIPLASMIC PROTEIN FEPB"/>
    <property type="match status" value="1"/>
</dbReference>
<dbReference type="PROSITE" id="PS50983">
    <property type="entry name" value="FE_B12_PBP"/>
    <property type="match status" value="1"/>
</dbReference>
<organism evidence="8 9">
    <name type="scientific">Tessaracoccus defluvii</name>
    <dbReference type="NCBI Taxonomy" id="1285901"/>
    <lineage>
        <taxon>Bacteria</taxon>
        <taxon>Bacillati</taxon>
        <taxon>Actinomycetota</taxon>
        <taxon>Actinomycetes</taxon>
        <taxon>Propionibacteriales</taxon>
        <taxon>Propionibacteriaceae</taxon>
        <taxon>Tessaracoccus</taxon>
    </lineage>
</organism>
<comment type="subcellular location">
    <subcellularLocation>
        <location evidence="1">Cell envelope</location>
    </subcellularLocation>
</comment>
<dbReference type="Proteomes" id="UP000516117">
    <property type="component" value="Chromosome"/>
</dbReference>
<dbReference type="AlphaFoldDB" id="A0A7H0H562"/>
<reference evidence="8 9" key="1">
    <citation type="submission" date="2020-08" db="EMBL/GenBank/DDBJ databases">
        <title>Genome sequence of Tessaracoccus defluvii JCM 17540T.</title>
        <authorList>
            <person name="Hyun D.-W."/>
            <person name="Bae J.-W."/>
        </authorList>
    </citation>
    <scope>NUCLEOTIDE SEQUENCE [LARGE SCALE GENOMIC DNA]</scope>
    <source>
        <strain evidence="8 9">JCM 17540</strain>
    </source>
</reference>
<dbReference type="SUPFAM" id="SSF53807">
    <property type="entry name" value="Helical backbone' metal receptor"/>
    <property type="match status" value="1"/>
</dbReference>
<feature type="chain" id="PRO_5038732147" evidence="6">
    <location>
        <begin position="20"/>
        <end position="352"/>
    </location>
</feature>
<evidence type="ECO:0000256" key="3">
    <source>
        <dbReference type="ARBA" id="ARBA00022448"/>
    </source>
</evidence>
<dbReference type="GO" id="GO:0030288">
    <property type="term" value="C:outer membrane-bounded periplasmic space"/>
    <property type="evidence" value="ECO:0007669"/>
    <property type="project" value="TreeGrafter"/>
</dbReference>
<dbReference type="EMBL" id="CP060789">
    <property type="protein sequence ID" value="QNP55678.1"/>
    <property type="molecule type" value="Genomic_DNA"/>
</dbReference>
<evidence type="ECO:0000313" key="8">
    <source>
        <dbReference type="EMBL" id="QNP55678.1"/>
    </source>
</evidence>
<comment type="similarity">
    <text evidence="2">Belongs to the bacterial solute-binding protein 8 family.</text>
</comment>
<evidence type="ECO:0000259" key="7">
    <source>
        <dbReference type="PROSITE" id="PS50983"/>
    </source>
</evidence>
<gene>
    <name evidence="8" type="ORF">H9L22_16235</name>
</gene>
<dbReference type="RefSeq" id="WP_187720807.1">
    <property type="nucleotide sequence ID" value="NZ_BAABBL010000005.1"/>
</dbReference>
<name>A0A7H0H562_9ACTN</name>
<evidence type="ECO:0000256" key="6">
    <source>
        <dbReference type="SAM" id="SignalP"/>
    </source>
</evidence>
<evidence type="ECO:0000256" key="4">
    <source>
        <dbReference type="ARBA" id="ARBA00022729"/>
    </source>
</evidence>
<keyword evidence="9" id="KW-1185">Reference proteome</keyword>
<accession>A0A7H0H562</accession>
<keyword evidence="4 6" id="KW-0732">Signal</keyword>
<feature type="domain" description="Fe/B12 periplasmic-binding" evidence="7">
    <location>
        <begin position="73"/>
        <end position="350"/>
    </location>
</feature>
<feature type="signal peptide" evidence="6">
    <location>
        <begin position="1"/>
        <end position="19"/>
    </location>
</feature>
<dbReference type="Gene3D" id="3.40.50.1980">
    <property type="entry name" value="Nitrogenase molybdenum iron protein domain"/>
    <property type="match status" value="2"/>
</dbReference>
<proteinExistence type="inferred from homology"/>
<sequence>MRLPTLVTVVAATATLALAACAAPASPGSPSPSSAPTGSAAPSTAAPSGATDTFPLEVASALGTAVIEAEPTRVATWGWGSTEATLALGVYPVAVAEQSWTVGAGNLLPWVEEAYGDQPLPDVLTDADGGATFPYEEIIAADPDLILAPYSGLTQEQYDTLSAIAPTVAYPGAPWTTTWEETISITAQALGRSAAGDAVLAGIAGTLADMKAAHPEFEGKTVAGVWDGDGFVYVYTAADPRVGILEEVGLTVAPSVSALDTSGGGFFFELSYEQLDKLDADIVISYHGSEAEAAEFLTKPALQAIPAVKAGRVAQVTDPVAVSSVSPPTALTFNWDGGLPALVEKLSVAAGK</sequence>
<evidence type="ECO:0000256" key="5">
    <source>
        <dbReference type="SAM" id="MobiDB-lite"/>
    </source>
</evidence>
<dbReference type="InterPro" id="IPR002491">
    <property type="entry name" value="ABC_transptr_periplasmic_BD"/>
</dbReference>
<dbReference type="GO" id="GO:1901678">
    <property type="term" value="P:iron coordination entity transport"/>
    <property type="evidence" value="ECO:0007669"/>
    <property type="project" value="UniProtKB-ARBA"/>
</dbReference>
<dbReference type="KEGG" id="tdf:H9L22_16235"/>
<dbReference type="Pfam" id="PF01497">
    <property type="entry name" value="Peripla_BP_2"/>
    <property type="match status" value="1"/>
</dbReference>
<evidence type="ECO:0000256" key="2">
    <source>
        <dbReference type="ARBA" id="ARBA00008814"/>
    </source>
</evidence>
<feature type="region of interest" description="Disordered" evidence="5">
    <location>
        <begin position="23"/>
        <end position="49"/>
    </location>
</feature>
<dbReference type="CDD" id="cd01146">
    <property type="entry name" value="FhuD"/>
    <property type="match status" value="1"/>
</dbReference>
<dbReference type="InterPro" id="IPR051313">
    <property type="entry name" value="Bact_iron-sidero_bind"/>
</dbReference>